<dbReference type="RefSeq" id="WP_102757733.1">
    <property type="nucleotide sequence ID" value="NZ_CP025791.1"/>
</dbReference>
<protein>
    <recommendedName>
        <fullName evidence="3">DUF3857 domain-containing protein</fullName>
    </recommendedName>
</protein>
<accession>A0A2K9PVJ0</accession>
<organism evidence="1 2">
    <name type="scientific">Flavivirga eckloniae</name>
    <dbReference type="NCBI Taxonomy" id="1803846"/>
    <lineage>
        <taxon>Bacteria</taxon>
        <taxon>Pseudomonadati</taxon>
        <taxon>Bacteroidota</taxon>
        <taxon>Flavobacteriia</taxon>
        <taxon>Flavobacteriales</taxon>
        <taxon>Flavobacteriaceae</taxon>
        <taxon>Flavivirga</taxon>
    </lineage>
</organism>
<dbReference type="KEGG" id="fek:C1H87_21185"/>
<dbReference type="EMBL" id="CP025791">
    <property type="protein sequence ID" value="AUP81090.1"/>
    <property type="molecule type" value="Genomic_DNA"/>
</dbReference>
<keyword evidence="2" id="KW-1185">Reference proteome</keyword>
<name>A0A2K9PVJ0_9FLAO</name>
<evidence type="ECO:0000313" key="1">
    <source>
        <dbReference type="EMBL" id="AUP81090.1"/>
    </source>
</evidence>
<reference evidence="1 2" key="1">
    <citation type="submission" date="2018-01" db="EMBL/GenBank/DDBJ databases">
        <title>Complete genome sequence of Flavivirga eckloniae ECD14 isolated from seaweed Ecklonia cava.</title>
        <authorList>
            <person name="Lee J.H."/>
            <person name="Baik K.S."/>
            <person name="Seong C.N."/>
        </authorList>
    </citation>
    <scope>NUCLEOTIDE SEQUENCE [LARGE SCALE GENOMIC DNA]</scope>
    <source>
        <strain evidence="1 2">ECD14</strain>
    </source>
</reference>
<evidence type="ECO:0008006" key="3">
    <source>
        <dbReference type="Google" id="ProtNLM"/>
    </source>
</evidence>
<dbReference type="Gene3D" id="2.60.120.1130">
    <property type="match status" value="1"/>
</dbReference>
<dbReference type="Proteomes" id="UP000235826">
    <property type="component" value="Chromosome"/>
</dbReference>
<evidence type="ECO:0000313" key="2">
    <source>
        <dbReference type="Proteomes" id="UP000235826"/>
    </source>
</evidence>
<dbReference type="AlphaFoldDB" id="A0A2K9PVJ0"/>
<dbReference type="OrthoDB" id="1153981at2"/>
<sequence>MKIRILLTLLLTYTLSSIGQTKKDLEVKSFFWGENDTHKNATEIPDKWKSESAVILYKNQNYDFHKFAKNVTYTTSLRKRIKLLDKSAVKEFSEFSFSDLVKPPTKVMIFPVPVAFNLKKRKDKFVGIKVIKPNGEEIEVDVEKESVQEDGKTKIAISNLEVGDIIDYYIYKEDPFKSTYAFGFDPVETTLAEDYPIVDFKLFFETENDFFINFNSYNGAPELKNIPTGKKNFRRYSLESSNIDKFMSNRWFYPLVDLPSYKFQVYFARSGKFENRALAFLPEKENIIKKNVTKEEVLELYDKRFRPDGDNGDLKGFLKDKTFKNDSEKVTAVFYYMRHIYLTRYIEAYTIKEAGILYYPFGYYGNHAKIIKDQKRFIQFFTEFLKQEKIGFEIVVAKKRYDGSIDDLLIEKNVNVLLKVKTQTPVYVEYFGLHTCVNEFSPLIENTDVYLLTKSKNKIDGIKKGKLSVSTPSLNESKRNTTLTINDDFSSINISLVNSFKGHQKKDEQYNKLLFTDYVNEDYEKYETQPFIELVKRKKDKAKYKKEIDALIIKLKDKQKERLKKSIESEFKVEGIEDYSFEINETGRFSFDSYFTYSESFKVKNAFIKKAGPNYIVEIGKLITAQIDLTEKERARKENVHMNYPRSYNNKIVFNIPENYTVSGLDKLKKSVDNITGAFISDAKIEGNTLIVTTTKQYKNNYEPNSNWPLMVDFLDAANQFTNEKILLKKK</sequence>
<proteinExistence type="predicted"/>
<gene>
    <name evidence="1" type="ORF">C1H87_21185</name>
</gene>